<reference evidence="2 3" key="1">
    <citation type="submission" date="2019-10" db="EMBL/GenBank/DDBJ databases">
        <title>Whole genome shotgun sequence of Acrocarpospora macrocephala NBRC 16266.</title>
        <authorList>
            <person name="Ichikawa N."/>
            <person name="Kimura A."/>
            <person name="Kitahashi Y."/>
            <person name="Komaki H."/>
            <person name="Oguchi A."/>
        </authorList>
    </citation>
    <scope>NUCLEOTIDE SEQUENCE [LARGE SCALE GENOMIC DNA]</scope>
    <source>
        <strain evidence="2 3">NBRC 16266</strain>
    </source>
</reference>
<dbReference type="GO" id="GO:0006950">
    <property type="term" value="P:response to stress"/>
    <property type="evidence" value="ECO:0007669"/>
    <property type="project" value="TreeGrafter"/>
</dbReference>
<dbReference type="EMBL" id="BLAE01000041">
    <property type="protein sequence ID" value="GES12955.1"/>
    <property type="molecule type" value="Genomic_DNA"/>
</dbReference>
<dbReference type="InterPro" id="IPR036388">
    <property type="entry name" value="WH-like_DNA-bd_sf"/>
</dbReference>
<protein>
    <recommendedName>
        <fullName evidence="1">HTH marR-type domain-containing protein</fullName>
    </recommendedName>
</protein>
<organism evidence="2 3">
    <name type="scientific">Acrocarpospora macrocephala</name>
    <dbReference type="NCBI Taxonomy" id="150177"/>
    <lineage>
        <taxon>Bacteria</taxon>
        <taxon>Bacillati</taxon>
        <taxon>Actinomycetota</taxon>
        <taxon>Actinomycetes</taxon>
        <taxon>Streptosporangiales</taxon>
        <taxon>Streptosporangiaceae</taxon>
        <taxon>Acrocarpospora</taxon>
    </lineage>
</organism>
<dbReference type="PANTHER" id="PTHR33164">
    <property type="entry name" value="TRANSCRIPTIONAL REGULATOR, MARR FAMILY"/>
    <property type="match status" value="1"/>
</dbReference>
<dbReference type="SUPFAM" id="SSF46785">
    <property type="entry name" value="Winged helix' DNA-binding domain"/>
    <property type="match status" value="1"/>
</dbReference>
<feature type="domain" description="HTH marR-type" evidence="1">
    <location>
        <begin position="1"/>
        <end position="135"/>
    </location>
</feature>
<dbReference type="Gene3D" id="1.10.10.10">
    <property type="entry name" value="Winged helix-like DNA-binding domain superfamily/Winged helix DNA-binding domain"/>
    <property type="match status" value="1"/>
</dbReference>
<dbReference type="AlphaFoldDB" id="A0A5M3WU95"/>
<dbReference type="Pfam" id="PF12802">
    <property type="entry name" value="MarR_2"/>
    <property type="match status" value="1"/>
</dbReference>
<proteinExistence type="predicted"/>
<name>A0A5M3WU95_9ACTN</name>
<dbReference type="SMART" id="SM00347">
    <property type="entry name" value="HTH_MARR"/>
    <property type="match status" value="1"/>
</dbReference>
<evidence type="ECO:0000313" key="3">
    <source>
        <dbReference type="Proteomes" id="UP000331127"/>
    </source>
</evidence>
<accession>A0A5M3WU95</accession>
<dbReference type="GO" id="GO:0003700">
    <property type="term" value="F:DNA-binding transcription factor activity"/>
    <property type="evidence" value="ECO:0007669"/>
    <property type="project" value="InterPro"/>
</dbReference>
<evidence type="ECO:0000259" key="1">
    <source>
        <dbReference type="PROSITE" id="PS50995"/>
    </source>
</evidence>
<sequence>MSLLFDVWLVMSLASRLLDDALAGSGLTGDDFGMYSLLRRFGPVTPSQLSRWTGMGATTVSAYLKRMDARSHTERTPNPADRRSYLIGLSSDGVAAHDAATVAFLAAMHTLAPAFQPDSLDERLALQHVDSALRDATGMDPRPYTVIDDATGGIGEHTENRRLSYRGEPLNTKQERLVRHYIDFVRAQPAGDCP</sequence>
<gene>
    <name evidence="2" type="ORF">Amac_065520</name>
</gene>
<dbReference type="PANTHER" id="PTHR33164:SF43">
    <property type="entry name" value="HTH-TYPE TRANSCRIPTIONAL REPRESSOR YETL"/>
    <property type="match status" value="1"/>
</dbReference>
<dbReference type="InterPro" id="IPR000835">
    <property type="entry name" value="HTH_MarR-typ"/>
</dbReference>
<keyword evidence="3" id="KW-1185">Reference proteome</keyword>
<dbReference type="InterPro" id="IPR039422">
    <property type="entry name" value="MarR/SlyA-like"/>
</dbReference>
<dbReference type="InterPro" id="IPR036390">
    <property type="entry name" value="WH_DNA-bd_sf"/>
</dbReference>
<dbReference type="Proteomes" id="UP000331127">
    <property type="component" value="Unassembled WGS sequence"/>
</dbReference>
<evidence type="ECO:0000313" key="2">
    <source>
        <dbReference type="EMBL" id="GES12955.1"/>
    </source>
</evidence>
<comment type="caution">
    <text evidence="2">The sequence shown here is derived from an EMBL/GenBank/DDBJ whole genome shotgun (WGS) entry which is preliminary data.</text>
</comment>
<dbReference type="PROSITE" id="PS50995">
    <property type="entry name" value="HTH_MARR_2"/>
    <property type="match status" value="1"/>
</dbReference>